<name>A0A1M4WLB0_9BACL</name>
<dbReference type="InterPro" id="IPR012328">
    <property type="entry name" value="Chalcone/stilbene_synt_C"/>
</dbReference>
<keyword evidence="2" id="KW-0808">Transferase</keyword>
<dbReference type="InterPro" id="IPR016039">
    <property type="entry name" value="Thiolase-like"/>
</dbReference>
<dbReference type="InterPro" id="IPR011141">
    <property type="entry name" value="Polyketide_synthase_type-III"/>
</dbReference>
<dbReference type="EMBL" id="FQVL01000003">
    <property type="protein sequence ID" value="SHE81984.1"/>
    <property type="molecule type" value="Genomic_DNA"/>
</dbReference>
<dbReference type="SUPFAM" id="SSF53901">
    <property type="entry name" value="Thiolase-like"/>
    <property type="match status" value="2"/>
</dbReference>
<evidence type="ECO:0000256" key="1">
    <source>
        <dbReference type="ARBA" id="ARBA00005531"/>
    </source>
</evidence>
<dbReference type="CDD" id="cd00831">
    <property type="entry name" value="CHS_like"/>
    <property type="match status" value="1"/>
</dbReference>
<feature type="active site" description="Acyl-thioester intermediate" evidence="4">
    <location>
        <position position="139"/>
    </location>
</feature>
<dbReference type="InterPro" id="IPR001099">
    <property type="entry name" value="Chalcone/stilbene_synt_N"/>
</dbReference>
<dbReference type="Proteomes" id="UP000184476">
    <property type="component" value="Unassembled WGS sequence"/>
</dbReference>
<keyword evidence="3" id="KW-0012">Acyltransferase</keyword>
<feature type="domain" description="Chalcone/stilbene synthase C-terminal" evidence="6">
    <location>
        <begin position="213"/>
        <end position="352"/>
    </location>
</feature>
<comment type="similarity">
    <text evidence="1">Belongs to the thiolase-like superfamily. Chalcone/stilbene synthases family.</text>
</comment>
<keyword evidence="8" id="KW-1185">Reference proteome</keyword>
<feature type="domain" description="Chalcone/stilbene synthase N-terminal" evidence="5">
    <location>
        <begin position="4"/>
        <end position="198"/>
    </location>
</feature>
<dbReference type="PANTHER" id="PTHR11877:SF99">
    <property type="entry name" value="1,3,6,8-TETRAHYDROXYNAPHTHALENE SYNTHASE"/>
    <property type="match status" value="1"/>
</dbReference>
<dbReference type="PANTHER" id="PTHR11877">
    <property type="entry name" value="HYDROXYMETHYLGLUTARYL-COA SYNTHASE"/>
    <property type="match status" value="1"/>
</dbReference>
<protein>
    <submittedName>
        <fullName evidence="7">15-methylpalmitoyl-4-hydroxy-2-pyrone synthase</fullName>
    </submittedName>
</protein>
<dbReference type="Gene3D" id="3.40.47.10">
    <property type="match status" value="2"/>
</dbReference>
<dbReference type="GO" id="GO:0030639">
    <property type="term" value="P:polyketide biosynthetic process"/>
    <property type="evidence" value="ECO:0007669"/>
    <property type="project" value="TreeGrafter"/>
</dbReference>
<gene>
    <name evidence="7" type="ORF">SAMN05444392_103272</name>
</gene>
<organism evidence="7 8">
    <name type="scientific">Seinonella peptonophila</name>
    <dbReference type="NCBI Taxonomy" id="112248"/>
    <lineage>
        <taxon>Bacteria</taxon>
        <taxon>Bacillati</taxon>
        <taxon>Bacillota</taxon>
        <taxon>Bacilli</taxon>
        <taxon>Bacillales</taxon>
        <taxon>Thermoactinomycetaceae</taxon>
        <taxon>Seinonella</taxon>
    </lineage>
</organism>
<evidence type="ECO:0000313" key="8">
    <source>
        <dbReference type="Proteomes" id="UP000184476"/>
    </source>
</evidence>
<dbReference type="STRING" id="112248.SAMN05444392_103272"/>
<dbReference type="Pfam" id="PF00195">
    <property type="entry name" value="Chal_sti_synt_N"/>
    <property type="match status" value="1"/>
</dbReference>
<dbReference type="PIRSF" id="PIRSF000451">
    <property type="entry name" value="PKS_III"/>
    <property type="match status" value="1"/>
</dbReference>
<sequence>MPRILSVGTAVPPYLVKQLEAKKFAHRFFSDSIEQLDRLLTIFEHTGIDTRHLSRPIAWFQEKHTWKEKNDAYIKAACQLGEEAILRCLKPLGMMPNQIDHMIFVSTTGLSTPSIDAHLANRLQMNPKLKRTPIWGLGCAGGVVGLARAAEWSKAFPKANVLLVTVECCSLTFRHEDQSKSNLVATSLFADGAAAVLIRGKKESSHEGNTTAEIVGSMSHLLPDSLDLMGWDVGDEGLQVIFSKQIPSVVQQKIKWIITSFLHEQGLELEGIQHFITHPGGTKVLQAYKDALQIDKKALAGSYEILRKYGNMSSVTVLFVLAEELKHQHAIGSYGLMSALGPGFSAELSLIRWI</sequence>
<evidence type="ECO:0000256" key="4">
    <source>
        <dbReference type="PIRSR" id="PIRSR000451-1"/>
    </source>
</evidence>
<evidence type="ECO:0000256" key="2">
    <source>
        <dbReference type="ARBA" id="ARBA00022679"/>
    </source>
</evidence>
<dbReference type="Pfam" id="PF02797">
    <property type="entry name" value="Chal_sti_synt_C"/>
    <property type="match status" value="1"/>
</dbReference>
<evidence type="ECO:0000256" key="3">
    <source>
        <dbReference type="ARBA" id="ARBA00023315"/>
    </source>
</evidence>
<reference evidence="7 8" key="1">
    <citation type="submission" date="2016-11" db="EMBL/GenBank/DDBJ databases">
        <authorList>
            <person name="Jaros S."/>
            <person name="Januszkiewicz K."/>
            <person name="Wedrychowicz H."/>
        </authorList>
    </citation>
    <scope>NUCLEOTIDE SEQUENCE [LARGE SCALE GENOMIC DNA]</scope>
    <source>
        <strain evidence="7 8">DSM 44666</strain>
    </source>
</reference>
<evidence type="ECO:0000313" key="7">
    <source>
        <dbReference type="EMBL" id="SHE81984.1"/>
    </source>
</evidence>
<dbReference type="GO" id="GO:0016747">
    <property type="term" value="F:acyltransferase activity, transferring groups other than amino-acyl groups"/>
    <property type="evidence" value="ECO:0007669"/>
    <property type="project" value="InterPro"/>
</dbReference>
<accession>A0A1M4WLB0</accession>
<evidence type="ECO:0000259" key="6">
    <source>
        <dbReference type="Pfam" id="PF02797"/>
    </source>
</evidence>
<evidence type="ECO:0000259" key="5">
    <source>
        <dbReference type="Pfam" id="PF00195"/>
    </source>
</evidence>
<dbReference type="AlphaFoldDB" id="A0A1M4WLB0"/>
<proteinExistence type="inferred from homology"/>